<dbReference type="eggNOG" id="COG2205">
    <property type="taxonomic scope" value="Bacteria"/>
</dbReference>
<feature type="compositionally biased region" description="Low complexity" evidence="1">
    <location>
        <begin position="523"/>
        <end position="536"/>
    </location>
</feature>
<dbReference type="AlphaFoldDB" id="W0AIE6"/>
<feature type="transmembrane region" description="Helical" evidence="2">
    <location>
        <begin position="269"/>
        <end position="287"/>
    </location>
</feature>
<evidence type="ECO:0000313" key="4">
    <source>
        <dbReference type="Proteomes" id="UP000018851"/>
    </source>
</evidence>
<dbReference type="PATRIC" id="fig|1123269.5.peg.5201"/>
<feature type="transmembrane region" description="Helical" evidence="2">
    <location>
        <begin position="338"/>
        <end position="356"/>
    </location>
</feature>
<feature type="transmembrane region" description="Helical" evidence="2">
    <location>
        <begin position="224"/>
        <end position="249"/>
    </location>
</feature>
<keyword evidence="4" id="KW-1185">Reference proteome</keyword>
<dbReference type="HOGENOM" id="CLU_530813_0_0_5"/>
<feature type="transmembrane region" description="Helical" evidence="2">
    <location>
        <begin position="299"/>
        <end position="318"/>
    </location>
</feature>
<gene>
    <name evidence="3" type="ORF">NX02_26520</name>
</gene>
<dbReference type="RefSeq" id="WP_025294995.1">
    <property type="nucleotide sequence ID" value="NZ_CP006644.1"/>
</dbReference>
<evidence type="ECO:0000313" key="3">
    <source>
        <dbReference type="EMBL" id="AHE56896.1"/>
    </source>
</evidence>
<name>W0AIE6_9SPHN</name>
<feature type="compositionally biased region" description="Pro residues" evidence="1">
    <location>
        <begin position="505"/>
        <end position="522"/>
    </location>
</feature>
<evidence type="ECO:0000256" key="2">
    <source>
        <dbReference type="SAM" id="Phobius"/>
    </source>
</evidence>
<keyword evidence="2" id="KW-0812">Transmembrane</keyword>
<sequence>MFPSLSARHSLFLKLAAAILIALLADQIFMNTNPGSTLGAFAAAGTVLVLLARAPTLRLRPVLAAAALALVYAAALFDDPGPLAWALGWLALSIAVLAVRHRPANALGWIPPLLVHALAGPFRPLRDLIALIRLRRRRRGAGAFRLVTTLALPVIGGLLFLALFTIANPVIETGLRTVRLPGPQHFIFIAMALCAAWPLLRPWAFRLRIAPGTAPAFDMPSASLASVLLALATFNAIFAIQNGLDIAFLWSGAPLPGKVTLADYAHRGAYSLIATALIAGVLSLWMLRPGSAVAADGRARALLVLWVIQNLLLVASSMLRTIDYVQAFSLTELRISALLWMLLVGIGLVLICWTILRGRSVGWLVNANVATAGLLLTGACFVDLSAVAAHWNVSHAREAGGNGPSVDICYLARLDDAAVVPLIRLEQRAGRAGFRAEVAGQRVISLANLERNQRDWRTWTWRNARRLARARAMLGPDPAPVAPRAACVDWLDESRVAPAPARNPNLPPQPAQPVPPPQPGVTPAPAATAAARPGAADLREAAPPADRPLTQGPRQ</sequence>
<dbReference type="Pfam" id="PF13687">
    <property type="entry name" value="DUF4153"/>
    <property type="match status" value="1"/>
</dbReference>
<keyword evidence="2" id="KW-1133">Transmembrane helix</keyword>
<dbReference type="EMBL" id="CP006644">
    <property type="protein sequence ID" value="AHE56896.1"/>
    <property type="molecule type" value="Genomic_DNA"/>
</dbReference>
<reference evidence="3 4" key="1">
    <citation type="submission" date="2013-07" db="EMBL/GenBank/DDBJ databases">
        <title>Completed genome of Sphingomonas sanxanigenens NX02.</title>
        <authorList>
            <person name="Ma T."/>
            <person name="Huang H."/>
            <person name="Wu M."/>
            <person name="Li X."/>
            <person name="Li G."/>
        </authorList>
    </citation>
    <scope>NUCLEOTIDE SEQUENCE [LARGE SCALE GENOMIC DNA]</scope>
    <source>
        <strain evidence="3 4">NX02</strain>
    </source>
</reference>
<accession>W0AIE6</accession>
<keyword evidence="2" id="KW-0472">Membrane</keyword>
<feature type="transmembrane region" description="Helical" evidence="2">
    <location>
        <begin position="59"/>
        <end position="77"/>
    </location>
</feature>
<proteinExistence type="predicted"/>
<feature type="transmembrane region" description="Helical" evidence="2">
    <location>
        <begin position="143"/>
        <end position="166"/>
    </location>
</feature>
<dbReference type="Proteomes" id="UP000018851">
    <property type="component" value="Chromosome"/>
</dbReference>
<feature type="transmembrane region" description="Helical" evidence="2">
    <location>
        <begin position="368"/>
        <end position="391"/>
    </location>
</feature>
<dbReference type="OrthoDB" id="7280060at2"/>
<organism evidence="3 4">
    <name type="scientific">Sphingomonas sanxanigenens DSM 19645 = NX02</name>
    <dbReference type="NCBI Taxonomy" id="1123269"/>
    <lineage>
        <taxon>Bacteria</taxon>
        <taxon>Pseudomonadati</taxon>
        <taxon>Pseudomonadota</taxon>
        <taxon>Alphaproteobacteria</taxon>
        <taxon>Sphingomonadales</taxon>
        <taxon>Sphingomonadaceae</taxon>
        <taxon>Sphingomonas</taxon>
    </lineage>
</organism>
<protein>
    <submittedName>
        <fullName evidence="3">Uncharacterized protein</fullName>
    </submittedName>
</protein>
<feature type="transmembrane region" description="Helical" evidence="2">
    <location>
        <begin position="35"/>
        <end position="52"/>
    </location>
</feature>
<feature type="transmembrane region" description="Helical" evidence="2">
    <location>
        <begin position="83"/>
        <end position="99"/>
    </location>
</feature>
<evidence type="ECO:0000256" key="1">
    <source>
        <dbReference type="SAM" id="MobiDB-lite"/>
    </source>
</evidence>
<dbReference type="InterPro" id="IPR025291">
    <property type="entry name" value="DUF4153"/>
</dbReference>
<feature type="transmembrane region" description="Helical" evidence="2">
    <location>
        <begin position="186"/>
        <end position="204"/>
    </location>
</feature>
<dbReference type="STRING" id="1123269.NX02_26520"/>
<feature type="region of interest" description="Disordered" evidence="1">
    <location>
        <begin position="498"/>
        <end position="555"/>
    </location>
</feature>
<dbReference type="KEGG" id="ssan:NX02_26520"/>